<reference evidence="7" key="1">
    <citation type="submission" date="2018-06" db="EMBL/GenBank/DDBJ databases">
        <authorList>
            <person name="Zhirakovskaya E."/>
        </authorList>
    </citation>
    <scope>NUCLEOTIDE SEQUENCE</scope>
</reference>
<evidence type="ECO:0000259" key="6">
    <source>
        <dbReference type="Pfam" id="PF01266"/>
    </source>
</evidence>
<comment type="similarity">
    <text evidence="5">Belongs to the L2HGDH family.</text>
</comment>
<evidence type="ECO:0000256" key="5">
    <source>
        <dbReference type="ARBA" id="ARBA00037941"/>
    </source>
</evidence>
<evidence type="ECO:0000256" key="4">
    <source>
        <dbReference type="ARBA" id="ARBA00023002"/>
    </source>
</evidence>
<dbReference type="PANTHER" id="PTHR43104">
    <property type="entry name" value="L-2-HYDROXYGLUTARATE DEHYDROGENASE, MITOCHONDRIAL"/>
    <property type="match status" value="1"/>
</dbReference>
<organism evidence="7">
    <name type="scientific">hydrothermal vent metagenome</name>
    <dbReference type="NCBI Taxonomy" id="652676"/>
    <lineage>
        <taxon>unclassified sequences</taxon>
        <taxon>metagenomes</taxon>
        <taxon>ecological metagenomes</taxon>
    </lineage>
</organism>
<keyword evidence="2" id="KW-0285">Flavoprotein</keyword>
<dbReference type="AlphaFoldDB" id="A0A3B1C0Z4"/>
<evidence type="ECO:0000256" key="1">
    <source>
        <dbReference type="ARBA" id="ARBA00001974"/>
    </source>
</evidence>
<dbReference type="GO" id="GO:0047545">
    <property type="term" value="F:(S)-2-hydroxyglutarate dehydrogenase activity"/>
    <property type="evidence" value="ECO:0007669"/>
    <property type="project" value="TreeGrafter"/>
</dbReference>
<gene>
    <name evidence="7" type="ORF">MNBD_IGNAVI01-2739</name>
</gene>
<dbReference type="InterPro" id="IPR036188">
    <property type="entry name" value="FAD/NAD-bd_sf"/>
</dbReference>
<dbReference type="Gene3D" id="3.50.50.60">
    <property type="entry name" value="FAD/NAD(P)-binding domain"/>
    <property type="match status" value="1"/>
</dbReference>
<proteinExistence type="inferred from homology"/>
<dbReference type="EMBL" id="UOGD01000082">
    <property type="protein sequence ID" value="VAX17674.1"/>
    <property type="molecule type" value="Genomic_DNA"/>
</dbReference>
<dbReference type="InterPro" id="IPR006076">
    <property type="entry name" value="FAD-dep_OxRdtase"/>
</dbReference>
<dbReference type="SUPFAM" id="SSF51905">
    <property type="entry name" value="FAD/NAD(P)-binding domain"/>
    <property type="match status" value="1"/>
</dbReference>
<dbReference type="Gene3D" id="3.30.9.10">
    <property type="entry name" value="D-Amino Acid Oxidase, subunit A, domain 2"/>
    <property type="match status" value="1"/>
</dbReference>
<comment type="cofactor">
    <cofactor evidence="1">
        <name>FAD</name>
        <dbReference type="ChEBI" id="CHEBI:57692"/>
    </cofactor>
</comment>
<feature type="domain" description="FAD dependent oxidoreductase" evidence="6">
    <location>
        <begin position="5"/>
        <end position="430"/>
    </location>
</feature>
<protein>
    <submittedName>
        <fullName evidence="7">L-2-hydroxyglutarate oxidase</fullName>
        <ecNumber evidence="7">1.1.3.15</ecNumber>
    </submittedName>
</protein>
<accession>A0A3B1C0Z4</accession>
<dbReference type="PANTHER" id="PTHR43104:SF2">
    <property type="entry name" value="L-2-HYDROXYGLUTARATE DEHYDROGENASE, MITOCHONDRIAL"/>
    <property type="match status" value="1"/>
</dbReference>
<dbReference type="GO" id="GO:0003973">
    <property type="term" value="F:(S)-2-hydroxy-acid oxidase activity"/>
    <property type="evidence" value="ECO:0007669"/>
    <property type="project" value="UniProtKB-EC"/>
</dbReference>
<name>A0A3B1C0Z4_9ZZZZ</name>
<dbReference type="EC" id="1.1.3.15" evidence="7"/>
<sequence>MQKSFIVIGAGIVGLATALKLVEKLPAAKVAILEKEDGVAKHQTGNNSGVIHSGIYYKPGSLKAKNCVSGYKMLLDFCNKNHIEYNLCGKVIVATDESEVEYLETLYQRGIENGLEDLKMLSEAELKEYEPYVNGIAGIHVPQTGIIDYKVVSNKMKEILLAKGVELKFGEEVIAIKSQNSTYKIKTKFNSNANHKNWLSDFTIITSLFKRGKGESTLSNKIRKSIFSSYETDFIISCAGLQSDRVASLTEKELNVRIIPFRGEYYKLKDSAKHLVKTLIYPVPDPNFPFLGVHFTHLIDGEVEAGPNAVFSFKREGYSKVSFNFHDTFQSVTWPGFIKVAKKYWRTGFGEFYRSYNKHAFIKALQKLIPKISGDDLIQGGTGVRAQACDKTGGLIDDFYLIEKENIIHVLNAPSPAATASFAIGDYISEKVITKFNIDK</sequence>
<evidence type="ECO:0000256" key="3">
    <source>
        <dbReference type="ARBA" id="ARBA00022827"/>
    </source>
</evidence>
<keyword evidence="4 7" id="KW-0560">Oxidoreductase</keyword>
<evidence type="ECO:0000256" key="2">
    <source>
        <dbReference type="ARBA" id="ARBA00022630"/>
    </source>
</evidence>
<dbReference type="Pfam" id="PF01266">
    <property type="entry name" value="DAO"/>
    <property type="match status" value="1"/>
</dbReference>
<dbReference type="GO" id="GO:0005737">
    <property type="term" value="C:cytoplasm"/>
    <property type="evidence" value="ECO:0007669"/>
    <property type="project" value="TreeGrafter"/>
</dbReference>
<evidence type="ECO:0000313" key="7">
    <source>
        <dbReference type="EMBL" id="VAX17674.1"/>
    </source>
</evidence>
<keyword evidence="3" id="KW-0274">FAD</keyword>